<dbReference type="GO" id="GO:0046597">
    <property type="term" value="P:host-mediated suppression of symbiont invasion"/>
    <property type="evidence" value="ECO:0000318"/>
    <property type="project" value="GO_Central"/>
</dbReference>
<dbReference type="InterPro" id="IPR051517">
    <property type="entry name" value="IFITM_antiviral_protein"/>
</dbReference>
<gene>
    <name evidence="8" type="primary">LOC475935</name>
</gene>
<dbReference type="PANTHER" id="PTHR13999">
    <property type="entry name" value="INTERFERON INDUCIBLE TRANSMEMBRANE PROTEIN"/>
    <property type="match status" value="1"/>
</dbReference>
<protein>
    <submittedName>
        <fullName evidence="8">Uncharacterized protein</fullName>
    </submittedName>
</protein>
<dbReference type="FunCoup" id="A0A8I3SBZ7">
    <property type="interactions" value="2"/>
</dbReference>
<dbReference type="Pfam" id="PF04505">
    <property type="entry name" value="CD225"/>
    <property type="match status" value="1"/>
</dbReference>
<reference evidence="8" key="2">
    <citation type="submission" date="2025-08" db="UniProtKB">
        <authorList>
            <consortium name="Ensembl"/>
        </authorList>
    </citation>
    <scope>IDENTIFICATION</scope>
    <source>
        <strain evidence="8">Boxer</strain>
    </source>
</reference>
<feature type="region of interest" description="Disordered" evidence="6">
    <location>
        <begin position="125"/>
        <end position="154"/>
    </location>
</feature>
<proteinExistence type="inferred from homology"/>
<evidence type="ECO:0000256" key="7">
    <source>
        <dbReference type="SAM" id="Phobius"/>
    </source>
</evidence>
<comment type="similarity">
    <text evidence="2">Belongs to the CD225/Dispanin family.</text>
</comment>
<feature type="compositionally biased region" description="Pro residues" evidence="6">
    <location>
        <begin position="133"/>
        <end position="148"/>
    </location>
</feature>
<evidence type="ECO:0000313" key="9">
    <source>
        <dbReference type="Proteomes" id="UP000805418"/>
    </source>
</evidence>
<dbReference type="PANTHER" id="PTHR13999:SF4">
    <property type="entry name" value="INTERFERON-INDUCED TRANSMEMBRANE PROTEIN 3"/>
    <property type="match status" value="1"/>
</dbReference>
<evidence type="ECO:0000256" key="6">
    <source>
        <dbReference type="SAM" id="MobiDB-lite"/>
    </source>
</evidence>
<evidence type="ECO:0000256" key="3">
    <source>
        <dbReference type="ARBA" id="ARBA00022692"/>
    </source>
</evidence>
<dbReference type="Proteomes" id="UP000805418">
    <property type="component" value="Chromosome 18"/>
</dbReference>
<evidence type="ECO:0000256" key="5">
    <source>
        <dbReference type="ARBA" id="ARBA00023136"/>
    </source>
</evidence>
<feature type="transmembrane region" description="Helical" evidence="7">
    <location>
        <begin position="35"/>
        <end position="57"/>
    </location>
</feature>
<reference evidence="8" key="1">
    <citation type="submission" date="2020-03" db="EMBL/GenBank/DDBJ databases">
        <title>Long-read based genome assembly of a Labrador retriever dog.</title>
        <authorList>
            <person name="Eory L."/>
            <person name="Zhang W."/>
            <person name="Schoenebeck J."/>
        </authorList>
    </citation>
    <scope>NUCLEOTIDE SEQUENCE [LARGE SCALE GENOMIC DNA]</scope>
    <source>
        <strain evidence="8">Labrador retriever</strain>
    </source>
</reference>
<evidence type="ECO:0000256" key="4">
    <source>
        <dbReference type="ARBA" id="ARBA00022989"/>
    </source>
</evidence>
<comment type="subcellular location">
    <subcellularLocation>
        <location evidence="1">Membrane</location>
    </subcellularLocation>
</comment>
<dbReference type="InterPro" id="IPR007593">
    <property type="entry name" value="CD225/Dispanin_fam"/>
</dbReference>
<evidence type="ECO:0000256" key="2">
    <source>
        <dbReference type="ARBA" id="ARBA00006843"/>
    </source>
</evidence>
<dbReference type="GO" id="GO:0005886">
    <property type="term" value="C:plasma membrane"/>
    <property type="evidence" value="ECO:0000318"/>
    <property type="project" value="GO_Central"/>
</dbReference>
<keyword evidence="3 7" id="KW-0812">Transmembrane</keyword>
<dbReference type="GO" id="GO:0045071">
    <property type="term" value="P:negative regulation of viral genome replication"/>
    <property type="evidence" value="ECO:0000318"/>
    <property type="project" value="GO_Central"/>
</dbReference>
<dbReference type="OrthoDB" id="9906841at2759"/>
<evidence type="ECO:0000313" key="8">
    <source>
        <dbReference type="Ensembl" id="ENSCAFP00845040254.1"/>
    </source>
</evidence>
<keyword evidence="5 7" id="KW-0472">Membrane</keyword>
<dbReference type="GO" id="GO:0051607">
    <property type="term" value="P:defense response to virus"/>
    <property type="evidence" value="ECO:0000318"/>
    <property type="project" value="GO_Central"/>
</dbReference>
<organism evidence="8 9">
    <name type="scientific">Canis lupus familiaris</name>
    <name type="common">Dog</name>
    <name type="synonym">Canis familiaris</name>
    <dbReference type="NCBI Taxonomy" id="9615"/>
    <lineage>
        <taxon>Eukaryota</taxon>
        <taxon>Metazoa</taxon>
        <taxon>Chordata</taxon>
        <taxon>Craniata</taxon>
        <taxon>Vertebrata</taxon>
        <taxon>Euteleostomi</taxon>
        <taxon>Mammalia</taxon>
        <taxon>Eutheria</taxon>
        <taxon>Laurasiatheria</taxon>
        <taxon>Carnivora</taxon>
        <taxon>Caniformia</taxon>
        <taxon>Canidae</taxon>
        <taxon>Canis</taxon>
    </lineage>
</organism>
<dbReference type="Reactome" id="R-CFA-198933">
    <property type="pathway name" value="Immunoregulatory interactions between a Lymphoid and a non-Lymphoid cell"/>
</dbReference>
<dbReference type="GO" id="GO:0060337">
    <property type="term" value="P:type I interferon-mediated signaling pathway"/>
    <property type="evidence" value="ECO:0000318"/>
    <property type="project" value="GO_Central"/>
</dbReference>
<dbReference type="Ensembl" id="ENSCAFT00845051316.1">
    <property type="protein sequence ID" value="ENSCAFP00845040254.1"/>
    <property type="gene ID" value="ENSCAFG00845029016.1"/>
</dbReference>
<dbReference type="GO" id="GO:0034341">
    <property type="term" value="P:response to type II interferon"/>
    <property type="evidence" value="ECO:0000318"/>
    <property type="project" value="GO_Central"/>
</dbReference>
<dbReference type="AlphaFoldDB" id="A0A8I3SBZ7"/>
<evidence type="ECO:0000256" key="1">
    <source>
        <dbReference type="ARBA" id="ARBA00004370"/>
    </source>
</evidence>
<dbReference type="GO" id="GO:0035455">
    <property type="term" value="P:response to interferon-alpha"/>
    <property type="evidence" value="ECO:0000318"/>
    <property type="project" value="GO_Central"/>
</dbReference>
<dbReference type="GO" id="GO:0035456">
    <property type="term" value="P:response to interferon-beta"/>
    <property type="evidence" value="ECO:0000318"/>
    <property type="project" value="GO_Central"/>
</dbReference>
<sequence length="167" mass="17885">MMQNKVDVRGAPLSTAPATTTVINVPVETVVPDHVVWSLFNTIFLNWFCLGFVAFVYSVKARDRKMVGDLTGAQSFASTAQVPQHLGAGPGPPPDHHIHCPSGHGLCRGLRGPCYRPCRRAAATTRSPRRTPWAPPRPPAAPRAPQPSAPGAQTGLYAADFNKVPCV</sequence>
<keyword evidence="9" id="KW-1185">Reference proteome</keyword>
<name>A0A8I3SBZ7_CANLF</name>
<reference evidence="8" key="3">
    <citation type="submission" date="2025-09" db="UniProtKB">
        <authorList>
            <consortium name="Ensembl"/>
        </authorList>
    </citation>
    <scope>IDENTIFICATION</scope>
    <source>
        <strain evidence="8">Boxer</strain>
    </source>
</reference>
<keyword evidence="4 7" id="KW-1133">Transmembrane helix</keyword>
<dbReference type="GeneTree" id="ENSGT00950000182857"/>
<accession>A0A8I3SBZ7</accession>